<name>A0A849A7H2_9ACTN</name>
<evidence type="ECO:0000259" key="8">
    <source>
        <dbReference type="Pfam" id="PF02776"/>
    </source>
</evidence>
<feature type="region of interest" description="Disordered" evidence="7">
    <location>
        <begin position="300"/>
        <end position="329"/>
    </location>
</feature>
<feature type="domain" description="Thiamine pyrophosphate enzyme N-terminal TPP-binding" evidence="8">
    <location>
        <begin position="9"/>
        <end position="126"/>
    </location>
</feature>
<evidence type="ECO:0000256" key="1">
    <source>
        <dbReference type="ARBA" id="ARBA00022679"/>
    </source>
</evidence>
<comment type="function">
    <text evidence="6">Catalyzes the thiamine diphosphate-dependent decarboxylation of 2-oxoglutarate and the subsequent addition of the resulting succinic semialdehyde-thiamine pyrophosphate anion to isochorismate to yield 2-succinyl-5-enolpyruvyl-6-hydroxy-3-cyclohexene-1-carboxylate (SEPHCHC).</text>
</comment>
<protein>
    <recommendedName>
        <fullName evidence="6">2-succinyl-5-enolpyruvyl-6-hydroxy-3-cyclohexene-1-carboxylate synthase</fullName>
        <shortName evidence="6">SEPHCHC synthase</shortName>
        <ecNumber evidence="6">2.2.1.9</ecNumber>
    </recommendedName>
    <alternativeName>
        <fullName evidence="6">Menaquinone biosynthesis protein MenD</fullName>
    </alternativeName>
</protein>
<comment type="subunit">
    <text evidence="6">Homodimer.</text>
</comment>
<comment type="cofactor">
    <cofactor evidence="6">
        <name>thiamine diphosphate</name>
        <dbReference type="ChEBI" id="CHEBI:58937"/>
    </cofactor>
    <text evidence="6">Binds 1 thiamine pyrophosphate per subunit.</text>
</comment>
<dbReference type="GO" id="GO:0030145">
    <property type="term" value="F:manganese ion binding"/>
    <property type="evidence" value="ECO:0007669"/>
    <property type="project" value="UniProtKB-UniRule"/>
</dbReference>
<comment type="pathway">
    <text evidence="6">Quinol/quinone metabolism; menaquinone biosynthesis.</text>
</comment>
<sequence length="613" mass="61775">MPPPPSVALATALVDAAIAGGVTDAVLAPGSRNAPLSMALFDADASGRLRLHVRVDERSAGFVALGLARASGRPALVCTTSGTAVGNLVPAVLEAHHGGVPMLVLTADRPPELRALGANQVIDQQQVFQPALRFFAELDTPTGSGDNPDRWREMIRQALRAATGAPASPPGPAQLNVPLKEPLLPNDNDPLGTWPAHAATAAAEITVENTAETAPETAAGAPALAGPGSTASGAAPANDVIEVSNPDEKVLFVADLTHPAAAAVAAAGHPVISEAGGAAGSRVLGAGVWLLDNGIGFPTREPATEPVAEADAEAAADAAEEDAAAQPSPWSACAPDRVVVLGRPTLYRSVTRLLAAAPTVDVVGPVGPVADPTGRARRVAPGLGPITHPAPAAFRLAWARADQLAGSAVQNRLRGTDIAHSPALAAAVLQALADPATLVLGSSQVPRDVGRFAAPRDGVRIIANRGVAGIDGIVSTAVGAALAGAGRTAALLGDLTFVHDLNGLVIGPHEPVPDLTLVVSNNDGGAIFGTLEPGDPLHARAFERVFGTPHGVDLAAACQAVGADHVLVTDAGQLRAELQVWSGIRVLEVPTVRSELRGWLAAAGADVAAALAR</sequence>
<keyword evidence="10" id="KW-1185">Reference proteome</keyword>
<accession>A0A849A7H2</accession>
<dbReference type="Pfam" id="PF02776">
    <property type="entry name" value="TPP_enzyme_N"/>
    <property type="match status" value="1"/>
</dbReference>
<dbReference type="AlphaFoldDB" id="A0A849A7H2"/>
<keyword evidence="4 6" id="KW-0786">Thiamine pyrophosphate</keyword>
<gene>
    <name evidence="6" type="primary">menD</name>
    <name evidence="9" type="ORF">HKD39_04895</name>
</gene>
<keyword evidence="5 6" id="KW-0464">Manganese</keyword>
<evidence type="ECO:0000256" key="2">
    <source>
        <dbReference type="ARBA" id="ARBA00022723"/>
    </source>
</evidence>
<dbReference type="EC" id="2.2.1.9" evidence="6"/>
<dbReference type="PIRSF" id="PIRSF004983">
    <property type="entry name" value="MenD"/>
    <property type="match status" value="1"/>
</dbReference>
<comment type="similarity">
    <text evidence="6">Belongs to the TPP enzyme family. MenD subfamily.</text>
</comment>
<dbReference type="PANTHER" id="PTHR42916:SF1">
    <property type="entry name" value="PROTEIN PHYLLO, CHLOROPLASTIC"/>
    <property type="match status" value="1"/>
</dbReference>
<dbReference type="UniPathway" id="UPA01057">
    <property type="reaction ID" value="UER00164"/>
</dbReference>
<dbReference type="PANTHER" id="PTHR42916">
    <property type="entry name" value="2-SUCCINYL-5-ENOLPYRUVYL-6-HYDROXY-3-CYCLOHEXENE-1-CARBOXYLATE SYNTHASE"/>
    <property type="match status" value="1"/>
</dbReference>
<feature type="compositionally biased region" description="Acidic residues" evidence="7">
    <location>
        <begin position="308"/>
        <end position="323"/>
    </location>
</feature>
<evidence type="ECO:0000313" key="10">
    <source>
        <dbReference type="Proteomes" id="UP000562984"/>
    </source>
</evidence>
<dbReference type="GO" id="GO:0070204">
    <property type="term" value="F:2-succinyl-5-enolpyruvyl-6-hydroxy-3-cyclohexene-1-carboxylic-acid synthase activity"/>
    <property type="evidence" value="ECO:0007669"/>
    <property type="project" value="UniProtKB-UniRule"/>
</dbReference>
<comment type="cofactor">
    <cofactor evidence="6">
        <name>Mg(2+)</name>
        <dbReference type="ChEBI" id="CHEBI:18420"/>
    </cofactor>
    <cofactor evidence="6">
        <name>Mn(2+)</name>
        <dbReference type="ChEBI" id="CHEBI:29035"/>
    </cofactor>
</comment>
<comment type="pathway">
    <text evidence="6">Quinol/quinone metabolism; 1,4-dihydroxy-2-naphthoate biosynthesis; 1,4-dihydroxy-2-naphthoate from chorismate: step 2/7.</text>
</comment>
<proteinExistence type="inferred from homology"/>
<dbReference type="GO" id="GO:0000287">
    <property type="term" value="F:magnesium ion binding"/>
    <property type="evidence" value="ECO:0007669"/>
    <property type="project" value="UniProtKB-UniRule"/>
</dbReference>
<dbReference type="SUPFAM" id="SSF52518">
    <property type="entry name" value="Thiamin diphosphate-binding fold (THDP-binding)"/>
    <property type="match status" value="2"/>
</dbReference>
<comment type="catalytic activity">
    <reaction evidence="6">
        <text>isochorismate + 2-oxoglutarate + H(+) = 5-enolpyruvoyl-6-hydroxy-2-succinyl-cyclohex-3-ene-1-carboxylate + CO2</text>
        <dbReference type="Rhea" id="RHEA:25593"/>
        <dbReference type="ChEBI" id="CHEBI:15378"/>
        <dbReference type="ChEBI" id="CHEBI:16526"/>
        <dbReference type="ChEBI" id="CHEBI:16810"/>
        <dbReference type="ChEBI" id="CHEBI:29780"/>
        <dbReference type="ChEBI" id="CHEBI:58818"/>
        <dbReference type="EC" id="2.2.1.9"/>
    </reaction>
</comment>
<dbReference type="GO" id="GO:0009234">
    <property type="term" value="P:menaquinone biosynthetic process"/>
    <property type="evidence" value="ECO:0007669"/>
    <property type="project" value="UniProtKB-UniRule"/>
</dbReference>
<evidence type="ECO:0000313" key="9">
    <source>
        <dbReference type="EMBL" id="NNG35058.1"/>
    </source>
</evidence>
<keyword evidence="3 6" id="KW-0460">Magnesium</keyword>
<comment type="caution">
    <text evidence="9">The sequence shown here is derived from an EMBL/GenBank/DDBJ whole genome shotgun (WGS) entry which is preliminary data.</text>
</comment>
<dbReference type="GO" id="GO:0030976">
    <property type="term" value="F:thiamine pyrophosphate binding"/>
    <property type="evidence" value="ECO:0007669"/>
    <property type="project" value="UniProtKB-UniRule"/>
</dbReference>
<dbReference type="HAMAP" id="MF_01659">
    <property type="entry name" value="MenD"/>
    <property type="match status" value="1"/>
</dbReference>
<dbReference type="CDD" id="cd07037">
    <property type="entry name" value="TPP_PYR_MenD"/>
    <property type="match status" value="1"/>
</dbReference>
<dbReference type="UniPathway" id="UPA00079"/>
<evidence type="ECO:0000256" key="4">
    <source>
        <dbReference type="ARBA" id="ARBA00023052"/>
    </source>
</evidence>
<keyword evidence="2 6" id="KW-0479">Metal-binding</keyword>
<dbReference type="Gene3D" id="3.40.50.970">
    <property type="match status" value="2"/>
</dbReference>
<dbReference type="Proteomes" id="UP000562984">
    <property type="component" value="Unassembled WGS sequence"/>
</dbReference>
<reference evidence="9 10" key="1">
    <citation type="submission" date="2020-05" db="EMBL/GenBank/DDBJ databases">
        <title>Nakamurella sp. DB0629 isolated from air conditioner.</title>
        <authorList>
            <person name="Kim D.H."/>
            <person name="Kim D.-U."/>
        </authorList>
    </citation>
    <scope>NUCLEOTIDE SEQUENCE [LARGE SCALE GENOMIC DNA]</scope>
    <source>
        <strain evidence="9 10">DB0629</strain>
    </source>
</reference>
<evidence type="ECO:0000256" key="5">
    <source>
        <dbReference type="ARBA" id="ARBA00023211"/>
    </source>
</evidence>
<dbReference type="EMBL" id="JABEND010000002">
    <property type="protein sequence ID" value="NNG35058.1"/>
    <property type="molecule type" value="Genomic_DNA"/>
</dbReference>
<evidence type="ECO:0000256" key="7">
    <source>
        <dbReference type="SAM" id="MobiDB-lite"/>
    </source>
</evidence>
<evidence type="ECO:0000256" key="6">
    <source>
        <dbReference type="HAMAP-Rule" id="MF_01659"/>
    </source>
</evidence>
<dbReference type="InterPro" id="IPR029061">
    <property type="entry name" value="THDP-binding"/>
</dbReference>
<dbReference type="Gene3D" id="3.40.50.1220">
    <property type="entry name" value="TPP-binding domain"/>
    <property type="match status" value="1"/>
</dbReference>
<dbReference type="InterPro" id="IPR012001">
    <property type="entry name" value="Thiamin_PyroP_enz_TPP-bd_dom"/>
</dbReference>
<keyword evidence="1 6" id="KW-0808">Transferase</keyword>
<dbReference type="RefSeq" id="WP_171198690.1">
    <property type="nucleotide sequence ID" value="NZ_JABEND010000002.1"/>
</dbReference>
<dbReference type="InterPro" id="IPR004433">
    <property type="entry name" value="MenaQ_synth_MenD"/>
</dbReference>
<keyword evidence="6" id="KW-0474">Menaquinone biosynthesis</keyword>
<evidence type="ECO:0000256" key="3">
    <source>
        <dbReference type="ARBA" id="ARBA00022842"/>
    </source>
</evidence>
<organism evidence="9 10">
    <name type="scientific">Nakamurella aerolata</name>
    <dbReference type="NCBI Taxonomy" id="1656892"/>
    <lineage>
        <taxon>Bacteria</taxon>
        <taxon>Bacillati</taxon>
        <taxon>Actinomycetota</taxon>
        <taxon>Actinomycetes</taxon>
        <taxon>Nakamurellales</taxon>
        <taxon>Nakamurellaceae</taxon>
        <taxon>Nakamurella</taxon>
    </lineage>
</organism>